<dbReference type="Proteomes" id="UP000008815">
    <property type="component" value="Chromosome 3"/>
</dbReference>
<dbReference type="AlphaFoldDB" id="A0A0H3KUQ2"/>
<reference evidence="2 3" key="1">
    <citation type="submission" date="2007-04" db="EMBL/GenBank/DDBJ databases">
        <title>Complete genome sequence of Burkholderia multivorans ATCC 17616.</title>
        <authorList>
            <person name="Ohtsubo Y."/>
            <person name="Yamashita A."/>
            <person name="Kurokawa K."/>
            <person name="Takami H."/>
            <person name="Yuhara S."/>
            <person name="Nishiyama E."/>
            <person name="Endo R."/>
            <person name="Miyazaki R."/>
            <person name="Ono A."/>
            <person name="Yano K."/>
            <person name="Ito M."/>
            <person name="Sota M."/>
            <person name="Yuji N."/>
            <person name="Hattori M."/>
            <person name="Tsuda M."/>
        </authorList>
    </citation>
    <scope>NUCLEOTIDE SEQUENCE [LARGE SCALE GENOMIC DNA]</scope>
    <source>
        <strain evidence="3">ATCC 17616 / 249</strain>
    </source>
</reference>
<dbReference type="KEGG" id="bmj:BMULJ_05541"/>
<name>A0A0H3KUQ2_BURM1</name>
<dbReference type="RefSeq" id="WP_012218321.1">
    <property type="nucleotide sequence ID" value="NC_010087.1"/>
</dbReference>
<dbReference type="EMBL" id="AP009387">
    <property type="protein sequence ID" value="BAG47371.1"/>
    <property type="molecule type" value="Genomic_DNA"/>
</dbReference>
<feature type="signal peptide" evidence="1">
    <location>
        <begin position="1"/>
        <end position="23"/>
    </location>
</feature>
<dbReference type="HOGENOM" id="CLU_054040_0_0_4"/>
<evidence type="ECO:0008006" key="4">
    <source>
        <dbReference type="Google" id="ProtNLM"/>
    </source>
</evidence>
<proteinExistence type="predicted"/>
<accession>A0A0H3KUQ2</accession>
<evidence type="ECO:0000313" key="2">
    <source>
        <dbReference type="EMBL" id="BAG47371.1"/>
    </source>
</evidence>
<dbReference type="eggNOG" id="COG5361">
    <property type="taxonomic scope" value="Bacteria"/>
</dbReference>
<keyword evidence="1" id="KW-0732">Signal</keyword>
<sequence>MTRSTRIARLSIPVALVALGVAACGGDASSPAASASAGSRNPLATDDQIAAEKRALELVQAPAVIEAKAVLKSKWLAVAQTLGGVPAEAMASLDTAVDETVFSNALSIANRDPERPKIVSLLAAPHAWFGLNVPGSRTTFDNPDTIYRTFVVDPAASYVVAGHVDRHAPVDVNISLWNSANATLSNLAGQQLAIDADGNFTITADANAQGSGNHVQLTPTAASFFIRDTVNDWGVQQFNRLSVKRVPATTTASTVTQDAQAAALASTLGKVGDVFAYYNALAYAQPVNTLPAITRGGANGRLSSQAATYSAFRLADDEALVLSVNLGGAKYFIAPAYSRWTITTDYIGHTQTLNNTQAVADPDGTYTFVVSPSDPGVYNWVDTVGIHEGLLNLRWQGLPDTAGAAPPSASARLVKLRDLPSVLPPTTKYVTAGERHAQQVARAASYASRYTP</sequence>
<dbReference type="KEGG" id="bmu:Bmul_5986"/>
<evidence type="ECO:0000313" key="3">
    <source>
        <dbReference type="Proteomes" id="UP000008815"/>
    </source>
</evidence>
<protein>
    <recommendedName>
        <fullName evidence="4">DUF1214 domain-containing protein</fullName>
    </recommendedName>
</protein>
<keyword evidence="3" id="KW-1185">Reference proteome</keyword>
<evidence type="ECO:0000256" key="1">
    <source>
        <dbReference type="SAM" id="SignalP"/>
    </source>
</evidence>
<organism evidence="2 3">
    <name type="scientific">Burkholderia multivorans (strain ATCC 17616 / 249)</name>
    <dbReference type="NCBI Taxonomy" id="395019"/>
    <lineage>
        <taxon>Bacteria</taxon>
        <taxon>Pseudomonadati</taxon>
        <taxon>Pseudomonadota</taxon>
        <taxon>Betaproteobacteria</taxon>
        <taxon>Burkholderiales</taxon>
        <taxon>Burkholderiaceae</taxon>
        <taxon>Burkholderia</taxon>
        <taxon>Burkholderia cepacia complex</taxon>
    </lineage>
</organism>
<dbReference type="STRING" id="395019.BMULJ_05541"/>
<gene>
    <name evidence="2" type="ordered locus">BMULJ_05541</name>
</gene>
<dbReference type="PROSITE" id="PS51257">
    <property type="entry name" value="PROKAR_LIPOPROTEIN"/>
    <property type="match status" value="1"/>
</dbReference>
<dbReference type="GeneID" id="93167948"/>
<feature type="chain" id="PRO_5002614153" description="DUF1214 domain-containing protein" evidence="1">
    <location>
        <begin position="24"/>
        <end position="452"/>
    </location>
</feature>